<dbReference type="GO" id="GO:0003700">
    <property type="term" value="F:DNA-binding transcription factor activity"/>
    <property type="evidence" value="ECO:0007669"/>
    <property type="project" value="InterPro"/>
</dbReference>
<keyword evidence="2" id="KW-0805">Transcription regulation</keyword>
<dbReference type="InterPro" id="IPR036388">
    <property type="entry name" value="WH-like_DNA-bd_sf"/>
</dbReference>
<dbReference type="SUPFAM" id="SSF46785">
    <property type="entry name" value="Winged helix' DNA-binding domain"/>
    <property type="match status" value="1"/>
</dbReference>
<dbReference type="EMBL" id="AYEU01000003">
    <property type="protein sequence ID" value="ESK52269.1"/>
    <property type="molecule type" value="Genomic_DNA"/>
</dbReference>
<dbReference type="PANTHER" id="PTHR30126">
    <property type="entry name" value="HTH-TYPE TRANSCRIPTIONAL REGULATOR"/>
    <property type="match status" value="1"/>
</dbReference>
<dbReference type="OrthoDB" id="8587655at2"/>
<accession>V2VX31</accession>
<dbReference type="AlphaFoldDB" id="V2VX31"/>
<dbReference type="InterPro" id="IPR005119">
    <property type="entry name" value="LysR_subst-bd"/>
</dbReference>
<evidence type="ECO:0000256" key="3">
    <source>
        <dbReference type="ARBA" id="ARBA00023125"/>
    </source>
</evidence>
<keyword evidence="7" id="KW-1185">Reference proteome</keyword>
<gene>
    <name evidence="6" type="ORF">P255_00420</name>
</gene>
<dbReference type="InterPro" id="IPR036390">
    <property type="entry name" value="WH_DNA-bd_sf"/>
</dbReference>
<keyword evidence="3" id="KW-0238">DNA-binding</keyword>
<evidence type="ECO:0000256" key="1">
    <source>
        <dbReference type="ARBA" id="ARBA00009437"/>
    </source>
</evidence>
<dbReference type="PROSITE" id="PS50931">
    <property type="entry name" value="HTH_LYSR"/>
    <property type="match status" value="1"/>
</dbReference>
<dbReference type="SUPFAM" id="SSF53850">
    <property type="entry name" value="Periplasmic binding protein-like II"/>
    <property type="match status" value="1"/>
</dbReference>
<dbReference type="HOGENOM" id="CLU_039613_0_0_6"/>
<evidence type="ECO:0000256" key="2">
    <source>
        <dbReference type="ARBA" id="ARBA00023015"/>
    </source>
</evidence>
<dbReference type="Gene3D" id="1.10.10.10">
    <property type="entry name" value="Winged helix-like DNA-binding domain superfamily/Winged helix DNA-binding domain"/>
    <property type="match status" value="1"/>
</dbReference>
<dbReference type="Gene3D" id="3.40.190.10">
    <property type="entry name" value="Periplasmic binding protein-like II"/>
    <property type="match status" value="2"/>
</dbReference>
<protein>
    <recommendedName>
        <fullName evidence="5">HTH lysR-type domain-containing protein</fullName>
    </recommendedName>
</protein>
<dbReference type="PATRIC" id="fig|1341683.3.peg.412"/>
<evidence type="ECO:0000313" key="7">
    <source>
        <dbReference type="Proteomes" id="UP000018418"/>
    </source>
</evidence>
<reference evidence="6 7" key="1">
    <citation type="submission" date="2013-10" db="EMBL/GenBank/DDBJ databases">
        <title>The Genome Sequence of Acinetobacter brisouii CIP 110357.</title>
        <authorList>
            <consortium name="The Broad Institute Genomics Platform"/>
            <consortium name="The Broad Institute Genome Sequencing Center for Infectious Disease"/>
            <person name="Cerqueira G."/>
            <person name="Feldgarden M."/>
            <person name="Courvalin P."/>
            <person name="Grillot-Courvalin C."/>
            <person name="Clermont D."/>
            <person name="Rocha E."/>
            <person name="Yoon E.-J."/>
            <person name="Nemec A."/>
            <person name="Young S.K."/>
            <person name="Zeng Q."/>
            <person name="Gargeya S."/>
            <person name="Fitzgerald M."/>
            <person name="Abouelleil A."/>
            <person name="Alvarado L."/>
            <person name="Berlin A.M."/>
            <person name="Chapman S.B."/>
            <person name="Gainer-Dewar J."/>
            <person name="Goldberg J."/>
            <person name="Gnerre S."/>
            <person name="Griggs A."/>
            <person name="Gujja S."/>
            <person name="Hansen M."/>
            <person name="Howarth C."/>
            <person name="Imamovic A."/>
            <person name="Ireland A."/>
            <person name="Larimer J."/>
            <person name="McCowan C."/>
            <person name="Murphy C."/>
            <person name="Pearson M."/>
            <person name="Poon T.W."/>
            <person name="Priest M."/>
            <person name="Roberts A."/>
            <person name="Saif S."/>
            <person name="Shea T."/>
            <person name="Sykes S."/>
            <person name="Wortman J."/>
            <person name="Nusbaum C."/>
            <person name="Birren B."/>
        </authorList>
    </citation>
    <scope>NUCLEOTIDE SEQUENCE [LARGE SCALE GENOMIC DNA]</scope>
    <source>
        <strain evidence="6 7">CIP 110357</strain>
    </source>
</reference>
<proteinExistence type="inferred from homology"/>
<comment type="similarity">
    <text evidence="1">Belongs to the LysR transcriptional regulatory family.</text>
</comment>
<evidence type="ECO:0000259" key="5">
    <source>
        <dbReference type="PROSITE" id="PS50931"/>
    </source>
</evidence>
<dbReference type="CDD" id="cd05466">
    <property type="entry name" value="PBP2_LTTR_substrate"/>
    <property type="match status" value="1"/>
</dbReference>
<dbReference type="PANTHER" id="PTHR30126:SF98">
    <property type="entry name" value="HTH-TYPE TRANSCRIPTIONAL ACTIVATOR BAUR"/>
    <property type="match status" value="1"/>
</dbReference>
<dbReference type="InterPro" id="IPR000847">
    <property type="entry name" value="LysR_HTH_N"/>
</dbReference>
<dbReference type="Pfam" id="PF00126">
    <property type="entry name" value="HTH_1"/>
    <property type="match status" value="1"/>
</dbReference>
<dbReference type="Pfam" id="PF03466">
    <property type="entry name" value="LysR_substrate"/>
    <property type="match status" value="1"/>
</dbReference>
<dbReference type="RefSeq" id="WP_004903148.1">
    <property type="nucleotide sequence ID" value="NZ_BBTI01000004.1"/>
</dbReference>
<dbReference type="STRING" id="396323.VH98_12975"/>
<sequence length="303" mass="34005">MKSKTLNQVTDSDIKLLKVFRAVAESGSFSAAESALGITRSAISLHMSTLENRLGMRLCQRGRSGFALTDEGKHILSYSEALLTSIEDFRQHVNRLHHEIKGELKIGIINNLVTLPQMQITHALSRLYQKGPNIQIHLSMSTPIEIEKGLMDGQLHVGALPMISPLSGLEYSDLYEEASYLYCSHAHALFHQVGQVSSAEQLKNWDAVVPNYRLSQNAIEMQQTLNAKASASDREGIAFLILTGKFIGFLPEHYAKHWVERGMMRAVLPEEMHYFSNVCIATRKGRRANFILDLFLQELKVQA</sequence>
<comment type="caution">
    <text evidence="6">The sequence shown here is derived from an EMBL/GenBank/DDBJ whole genome shotgun (WGS) entry which is preliminary data.</text>
</comment>
<name>V2VX31_9GAMM</name>
<dbReference type="GO" id="GO:0000976">
    <property type="term" value="F:transcription cis-regulatory region binding"/>
    <property type="evidence" value="ECO:0007669"/>
    <property type="project" value="TreeGrafter"/>
</dbReference>
<evidence type="ECO:0000256" key="4">
    <source>
        <dbReference type="ARBA" id="ARBA00023163"/>
    </source>
</evidence>
<dbReference type="Proteomes" id="UP000018418">
    <property type="component" value="Unassembled WGS sequence"/>
</dbReference>
<evidence type="ECO:0000313" key="6">
    <source>
        <dbReference type="EMBL" id="ESK52269.1"/>
    </source>
</evidence>
<feature type="domain" description="HTH lysR-type" evidence="5">
    <location>
        <begin position="13"/>
        <end position="69"/>
    </location>
</feature>
<organism evidence="6 7">
    <name type="scientific">Acinetobacter brisouii CIP 110357</name>
    <dbReference type="NCBI Taxonomy" id="1341683"/>
    <lineage>
        <taxon>Bacteria</taxon>
        <taxon>Pseudomonadati</taxon>
        <taxon>Pseudomonadota</taxon>
        <taxon>Gammaproteobacteria</taxon>
        <taxon>Moraxellales</taxon>
        <taxon>Moraxellaceae</taxon>
        <taxon>Acinetobacter</taxon>
    </lineage>
</organism>
<keyword evidence="4" id="KW-0804">Transcription</keyword>